<keyword evidence="2" id="KW-1185">Reference proteome</keyword>
<organism evidence="1 2">
    <name type="scientific">Pristionchus mayeri</name>
    <dbReference type="NCBI Taxonomy" id="1317129"/>
    <lineage>
        <taxon>Eukaryota</taxon>
        <taxon>Metazoa</taxon>
        <taxon>Ecdysozoa</taxon>
        <taxon>Nematoda</taxon>
        <taxon>Chromadorea</taxon>
        <taxon>Rhabditida</taxon>
        <taxon>Rhabditina</taxon>
        <taxon>Diplogasteromorpha</taxon>
        <taxon>Diplogasteroidea</taxon>
        <taxon>Neodiplogasteridae</taxon>
        <taxon>Pristionchus</taxon>
    </lineage>
</organism>
<dbReference type="AlphaFoldDB" id="A0AAN5D9Q4"/>
<dbReference type="Gene3D" id="3.60.21.10">
    <property type="match status" value="1"/>
</dbReference>
<comment type="caution">
    <text evidence="1">The sequence shown here is derived from an EMBL/GenBank/DDBJ whole genome shotgun (WGS) entry which is preliminary data.</text>
</comment>
<protein>
    <submittedName>
        <fullName evidence="1">Uncharacterized protein</fullName>
    </submittedName>
</protein>
<sequence length="169" mass="19922">MVSLASTLIEYHEEIKKGKKWDWRPTGGFEPHKHRKLPKGHPLSEEVYQQLWAYYTYLLDRYRERKENRWFLYPGWILYVLDAAKKVRVVDPTLVEIELEKEPIKFFGNIYASFSDLVVKQVSFSGEGKTLKMHHWPEKGRSVYLGNIVNRGFHNVETLLRSTAEVPVA</sequence>
<gene>
    <name evidence="1" type="ORF">PMAYCL1PPCAC_28865</name>
</gene>
<name>A0AAN5D9Q4_9BILA</name>
<accession>A0AAN5D9Q4</accession>
<dbReference type="Proteomes" id="UP001328107">
    <property type="component" value="Unassembled WGS sequence"/>
</dbReference>
<dbReference type="EMBL" id="BTRK01000006">
    <property type="protein sequence ID" value="GMR58670.1"/>
    <property type="molecule type" value="Genomic_DNA"/>
</dbReference>
<proteinExistence type="predicted"/>
<reference evidence="2" key="1">
    <citation type="submission" date="2022-10" db="EMBL/GenBank/DDBJ databases">
        <title>Genome assembly of Pristionchus species.</title>
        <authorList>
            <person name="Yoshida K."/>
            <person name="Sommer R.J."/>
        </authorList>
    </citation>
    <scope>NUCLEOTIDE SEQUENCE [LARGE SCALE GENOMIC DNA]</scope>
    <source>
        <strain evidence="2">RS5460</strain>
    </source>
</reference>
<evidence type="ECO:0000313" key="2">
    <source>
        <dbReference type="Proteomes" id="UP001328107"/>
    </source>
</evidence>
<dbReference type="InterPro" id="IPR029052">
    <property type="entry name" value="Metallo-depent_PP-like"/>
</dbReference>
<evidence type="ECO:0000313" key="1">
    <source>
        <dbReference type="EMBL" id="GMR58670.1"/>
    </source>
</evidence>
<dbReference type="SUPFAM" id="SSF56300">
    <property type="entry name" value="Metallo-dependent phosphatases"/>
    <property type="match status" value="1"/>
</dbReference>